<feature type="transmembrane region" description="Helical" evidence="7">
    <location>
        <begin position="233"/>
        <end position="263"/>
    </location>
</feature>
<evidence type="ECO:0008006" key="12">
    <source>
        <dbReference type="Google" id="ProtNLM"/>
    </source>
</evidence>
<feature type="domain" description="ABC transmembrane type-1" evidence="9">
    <location>
        <begin position="20"/>
        <end position="299"/>
    </location>
</feature>
<evidence type="ECO:0000256" key="5">
    <source>
        <dbReference type="ARBA" id="ARBA00022989"/>
    </source>
</evidence>
<dbReference type="Gene3D" id="1.20.1560.10">
    <property type="entry name" value="ABC transporter type 1, transmembrane domain"/>
    <property type="match status" value="1"/>
</dbReference>
<dbReference type="InterPro" id="IPR039421">
    <property type="entry name" value="Type_1_exporter"/>
</dbReference>
<evidence type="ECO:0000256" key="2">
    <source>
        <dbReference type="ARBA" id="ARBA00022692"/>
    </source>
</evidence>
<dbReference type="InterPro" id="IPR036640">
    <property type="entry name" value="ABC1_TM_sf"/>
</dbReference>
<evidence type="ECO:0000259" key="8">
    <source>
        <dbReference type="PROSITE" id="PS50893"/>
    </source>
</evidence>
<keyword evidence="4" id="KW-0067">ATP-binding</keyword>
<feature type="transmembrane region" description="Helical" evidence="7">
    <location>
        <begin position="135"/>
        <end position="151"/>
    </location>
</feature>
<dbReference type="Pfam" id="PF00664">
    <property type="entry name" value="ABC_membrane"/>
    <property type="match status" value="1"/>
</dbReference>
<dbReference type="GO" id="GO:0005524">
    <property type="term" value="F:ATP binding"/>
    <property type="evidence" value="ECO:0007669"/>
    <property type="project" value="UniProtKB-KW"/>
</dbReference>
<gene>
    <name evidence="10" type="ORF">A7979_06425</name>
</gene>
<feature type="transmembrane region" description="Helical" evidence="7">
    <location>
        <begin position="157"/>
        <end position="176"/>
    </location>
</feature>
<organism evidence="10 11">
    <name type="scientific">Rothia nasimurium</name>
    <dbReference type="NCBI Taxonomy" id="85336"/>
    <lineage>
        <taxon>Bacteria</taxon>
        <taxon>Bacillati</taxon>
        <taxon>Actinomycetota</taxon>
        <taxon>Actinomycetes</taxon>
        <taxon>Micrococcales</taxon>
        <taxon>Micrococcaceae</taxon>
        <taxon>Rothia</taxon>
    </lineage>
</organism>
<keyword evidence="5 7" id="KW-1133">Transmembrane helix</keyword>
<accession>A0A1Y1RLT2</accession>
<dbReference type="PROSITE" id="PS50929">
    <property type="entry name" value="ABC_TM1F"/>
    <property type="match status" value="1"/>
</dbReference>
<dbReference type="InterPro" id="IPR003439">
    <property type="entry name" value="ABC_transporter-like_ATP-bd"/>
</dbReference>
<dbReference type="SMART" id="SM00382">
    <property type="entry name" value="AAA"/>
    <property type="match status" value="1"/>
</dbReference>
<protein>
    <recommendedName>
        <fullName evidence="12">ABC transporter ATP-binding protein</fullName>
    </recommendedName>
</protein>
<dbReference type="InterPro" id="IPR027417">
    <property type="entry name" value="P-loop_NTPase"/>
</dbReference>
<dbReference type="RefSeq" id="WP_083093120.1">
    <property type="nucleotide sequence ID" value="NZ_LXWF01000043.1"/>
</dbReference>
<sequence length="536" mass="58944">MKNNIIQKIGFEKNLTFYTLGLVLIAVSAFSTAAQPMLVGYITEKFTSGNGLDSLILWILGGVFIADIVSSLLGKVFLGKSSEKFVYNLRVGISKTILFTNFENVQKFDKGDINNRTIEDVPIAQQPYFETYPNLINSVIIVIICIFGLFFSSWHLALSVIATFAIFGFFMLLILSRIESSAHLSRQTDSKYSSFLYETLYNFLLLKSTKSEGWALNHLRVRAAEAKQAGQKLVIWSALLLPVVNIATQISLVLVIVGGGYLITQGQLSFSSLATFLLFLIYMVSPLVSIATVMGELKESKVSQNRLLEIFKHMPIVSKRGNNPNIKISKNGSIFIKPFSYSYDESARISYPEIRIKGPTILAIIGSNGSGKSTLLNLISGVRGASLDSDGNGGDTFENPSIYYLPQGNDVFSVSVRENILLGLDKTDDDIFLAADIIGVRKFLNSLPSGLDTLIGGEGHGLSGGQKQIIHMLNMILSSYDVLMLDESTSNIDIGTRSLISEYLNDLSTKKLIIVISHDSEIIGNAREFVNLTKKD</sequence>
<dbReference type="PROSITE" id="PS50893">
    <property type="entry name" value="ABC_TRANSPORTER_2"/>
    <property type="match status" value="1"/>
</dbReference>
<evidence type="ECO:0000256" key="3">
    <source>
        <dbReference type="ARBA" id="ARBA00022741"/>
    </source>
</evidence>
<dbReference type="EMBL" id="LXWF01000043">
    <property type="protein sequence ID" value="ORC15379.1"/>
    <property type="molecule type" value="Genomic_DNA"/>
</dbReference>
<dbReference type="GO" id="GO:0015421">
    <property type="term" value="F:ABC-type oligopeptide transporter activity"/>
    <property type="evidence" value="ECO:0007669"/>
    <property type="project" value="TreeGrafter"/>
</dbReference>
<feature type="transmembrane region" description="Helical" evidence="7">
    <location>
        <begin position="275"/>
        <end position="297"/>
    </location>
</feature>
<dbReference type="SUPFAM" id="SSF90123">
    <property type="entry name" value="ABC transporter transmembrane region"/>
    <property type="match status" value="1"/>
</dbReference>
<dbReference type="OrthoDB" id="3239744at2"/>
<keyword evidence="6 7" id="KW-0472">Membrane</keyword>
<feature type="transmembrane region" description="Helical" evidence="7">
    <location>
        <begin position="15"/>
        <end position="35"/>
    </location>
</feature>
<proteinExistence type="predicted"/>
<dbReference type="PANTHER" id="PTHR43394:SF1">
    <property type="entry name" value="ATP-BINDING CASSETTE SUB-FAMILY B MEMBER 10, MITOCHONDRIAL"/>
    <property type="match status" value="1"/>
</dbReference>
<dbReference type="AlphaFoldDB" id="A0A1Y1RLT2"/>
<dbReference type="InterPro" id="IPR003593">
    <property type="entry name" value="AAA+_ATPase"/>
</dbReference>
<feature type="transmembrane region" description="Helical" evidence="7">
    <location>
        <begin position="55"/>
        <end position="78"/>
    </location>
</feature>
<dbReference type="SUPFAM" id="SSF52540">
    <property type="entry name" value="P-loop containing nucleoside triphosphate hydrolases"/>
    <property type="match status" value="1"/>
</dbReference>
<keyword evidence="11" id="KW-1185">Reference proteome</keyword>
<comment type="caution">
    <text evidence="10">The sequence shown here is derived from an EMBL/GenBank/DDBJ whole genome shotgun (WGS) entry which is preliminary data.</text>
</comment>
<evidence type="ECO:0000256" key="4">
    <source>
        <dbReference type="ARBA" id="ARBA00022840"/>
    </source>
</evidence>
<dbReference type="PANTHER" id="PTHR43394">
    <property type="entry name" value="ATP-DEPENDENT PERMEASE MDL1, MITOCHONDRIAL"/>
    <property type="match status" value="1"/>
</dbReference>
<dbReference type="GO" id="GO:0016887">
    <property type="term" value="F:ATP hydrolysis activity"/>
    <property type="evidence" value="ECO:0007669"/>
    <property type="project" value="InterPro"/>
</dbReference>
<comment type="subcellular location">
    <subcellularLocation>
        <location evidence="1">Cell membrane</location>
        <topology evidence="1">Multi-pass membrane protein</topology>
    </subcellularLocation>
</comment>
<dbReference type="Gene3D" id="3.40.50.300">
    <property type="entry name" value="P-loop containing nucleotide triphosphate hydrolases"/>
    <property type="match status" value="1"/>
</dbReference>
<dbReference type="Pfam" id="PF00005">
    <property type="entry name" value="ABC_tran"/>
    <property type="match status" value="1"/>
</dbReference>
<evidence type="ECO:0000313" key="11">
    <source>
        <dbReference type="Proteomes" id="UP000192359"/>
    </source>
</evidence>
<name>A0A1Y1RLT2_9MICC</name>
<reference evidence="10 11" key="1">
    <citation type="submission" date="2016-05" db="EMBL/GenBank/DDBJ databases">
        <title>Draft genome sequence of a porcine commensal Rothia nasimurium.</title>
        <authorList>
            <person name="Gaiser R.A."/>
            <person name="Van Baarlen P."/>
            <person name="Wells J.M."/>
        </authorList>
    </citation>
    <scope>NUCLEOTIDE SEQUENCE [LARGE SCALE GENOMIC DNA]</scope>
    <source>
        <strain evidence="10 11">PT-32</strain>
    </source>
</reference>
<evidence type="ECO:0000259" key="9">
    <source>
        <dbReference type="PROSITE" id="PS50929"/>
    </source>
</evidence>
<dbReference type="InterPro" id="IPR011527">
    <property type="entry name" value="ABC1_TM_dom"/>
</dbReference>
<evidence type="ECO:0000313" key="10">
    <source>
        <dbReference type="EMBL" id="ORC15379.1"/>
    </source>
</evidence>
<dbReference type="Proteomes" id="UP000192359">
    <property type="component" value="Unassembled WGS sequence"/>
</dbReference>
<dbReference type="GO" id="GO:0005886">
    <property type="term" value="C:plasma membrane"/>
    <property type="evidence" value="ECO:0007669"/>
    <property type="project" value="UniProtKB-SubCell"/>
</dbReference>
<evidence type="ECO:0000256" key="1">
    <source>
        <dbReference type="ARBA" id="ARBA00004651"/>
    </source>
</evidence>
<evidence type="ECO:0000256" key="7">
    <source>
        <dbReference type="SAM" id="Phobius"/>
    </source>
</evidence>
<keyword evidence="3" id="KW-0547">Nucleotide-binding</keyword>
<keyword evidence="2 7" id="KW-0812">Transmembrane</keyword>
<feature type="domain" description="ABC transporter" evidence="8">
    <location>
        <begin position="334"/>
        <end position="535"/>
    </location>
</feature>
<evidence type="ECO:0000256" key="6">
    <source>
        <dbReference type="ARBA" id="ARBA00023136"/>
    </source>
</evidence>